<evidence type="ECO:0000256" key="1">
    <source>
        <dbReference type="ARBA" id="ARBA00012513"/>
    </source>
</evidence>
<dbReference type="PANTHER" id="PTHR43289:SF30">
    <property type="entry name" value="NON-SPECIFIC SERINE_THREONINE PROTEIN KINASE"/>
    <property type="match status" value="1"/>
</dbReference>
<evidence type="ECO:0000259" key="13">
    <source>
        <dbReference type="PROSITE" id="PS51178"/>
    </source>
</evidence>
<dbReference type="GO" id="GO:0045717">
    <property type="term" value="P:negative regulation of fatty acid biosynthetic process"/>
    <property type="evidence" value="ECO:0007669"/>
    <property type="project" value="UniProtKB-ARBA"/>
</dbReference>
<reference evidence="14 15" key="1">
    <citation type="submission" date="2018-01" db="EMBL/GenBank/DDBJ databases">
        <title>Glutamicibacter soli strain NHPC-3 Whole genome sequence and assembly.</title>
        <authorList>
            <person name="Choudhury P."/>
            <person name="Gupta D."/>
            <person name="Sengupta K."/>
            <person name="Jawed A."/>
            <person name="Sultana N."/>
            <person name="Saha P."/>
        </authorList>
    </citation>
    <scope>NUCLEOTIDE SEQUENCE [LARGE SCALE GENOMIC DNA]</scope>
    <source>
        <strain evidence="14 15">NHPC-3</strain>
    </source>
</reference>
<comment type="catalytic activity">
    <reaction evidence="7">
        <text>L-threonyl-[protein] + ATP = O-phospho-L-threonyl-[protein] + ADP + H(+)</text>
        <dbReference type="Rhea" id="RHEA:46608"/>
        <dbReference type="Rhea" id="RHEA-COMP:11060"/>
        <dbReference type="Rhea" id="RHEA-COMP:11605"/>
        <dbReference type="ChEBI" id="CHEBI:15378"/>
        <dbReference type="ChEBI" id="CHEBI:30013"/>
        <dbReference type="ChEBI" id="CHEBI:30616"/>
        <dbReference type="ChEBI" id="CHEBI:61977"/>
        <dbReference type="ChEBI" id="CHEBI:456216"/>
        <dbReference type="EC" id="2.7.11.1"/>
    </reaction>
</comment>
<dbReference type="AlphaFoldDB" id="A0A365YF46"/>
<accession>A0A365YF46</accession>
<organism evidence="14 15">
    <name type="scientific">Glutamicibacter soli</name>
    <dbReference type="NCBI Taxonomy" id="453836"/>
    <lineage>
        <taxon>Bacteria</taxon>
        <taxon>Bacillati</taxon>
        <taxon>Actinomycetota</taxon>
        <taxon>Actinomycetes</taxon>
        <taxon>Micrococcales</taxon>
        <taxon>Micrococcaceae</taxon>
        <taxon>Glutamicibacter</taxon>
    </lineage>
</organism>
<dbReference type="InterPro" id="IPR008271">
    <property type="entry name" value="Ser/Thr_kinase_AS"/>
</dbReference>
<keyword evidence="2" id="KW-0723">Serine/threonine-protein kinase</keyword>
<keyword evidence="4 9" id="KW-0547">Nucleotide-binding</keyword>
<evidence type="ECO:0000313" key="15">
    <source>
        <dbReference type="Proteomes" id="UP000252167"/>
    </source>
</evidence>
<evidence type="ECO:0000259" key="12">
    <source>
        <dbReference type="PROSITE" id="PS50011"/>
    </source>
</evidence>
<dbReference type="PROSITE" id="PS51178">
    <property type="entry name" value="PASTA"/>
    <property type="match status" value="3"/>
</dbReference>
<keyword evidence="11" id="KW-1133">Transmembrane helix</keyword>
<dbReference type="EMBL" id="POAF01000004">
    <property type="protein sequence ID" value="RBM01007.1"/>
    <property type="molecule type" value="Genomic_DNA"/>
</dbReference>
<feature type="binding site" evidence="9">
    <location>
        <position position="48"/>
    </location>
    <ligand>
        <name>ATP</name>
        <dbReference type="ChEBI" id="CHEBI:30616"/>
    </ligand>
</feature>
<dbReference type="PROSITE" id="PS50011">
    <property type="entry name" value="PROTEIN_KINASE_DOM"/>
    <property type="match status" value="1"/>
</dbReference>
<dbReference type="FunFam" id="3.30.200.20:FF:000035">
    <property type="entry name" value="Serine/threonine protein kinase Stk1"/>
    <property type="match status" value="1"/>
</dbReference>
<keyword evidence="11" id="KW-0812">Transmembrane</keyword>
<keyword evidence="15" id="KW-1185">Reference proteome</keyword>
<dbReference type="SMART" id="SM00740">
    <property type="entry name" value="PASTA"/>
    <property type="match status" value="3"/>
</dbReference>
<evidence type="ECO:0000256" key="6">
    <source>
        <dbReference type="ARBA" id="ARBA00022840"/>
    </source>
</evidence>
<dbReference type="EC" id="2.7.11.1" evidence="1"/>
<dbReference type="CDD" id="cd06577">
    <property type="entry name" value="PASTA_pknB"/>
    <property type="match status" value="3"/>
</dbReference>
<dbReference type="Pfam" id="PF00069">
    <property type="entry name" value="Pkinase"/>
    <property type="match status" value="1"/>
</dbReference>
<evidence type="ECO:0000256" key="5">
    <source>
        <dbReference type="ARBA" id="ARBA00022777"/>
    </source>
</evidence>
<dbReference type="NCBIfam" id="NF033483">
    <property type="entry name" value="PknB_PASTA_kin"/>
    <property type="match status" value="1"/>
</dbReference>
<keyword evidence="11" id="KW-0472">Membrane</keyword>
<dbReference type="RefSeq" id="WP_047120586.1">
    <property type="nucleotide sequence ID" value="NZ_CM125969.1"/>
</dbReference>
<comment type="caution">
    <text evidence="14">The sequence shown here is derived from an EMBL/GenBank/DDBJ whole genome shotgun (WGS) entry which is preliminary data.</text>
</comment>
<dbReference type="SUPFAM" id="SSF56112">
    <property type="entry name" value="Protein kinase-like (PK-like)"/>
    <property type="match status" value="1"/>
</dbReference>
<dbReference type="Gene3D" id="3.30.10.20">
    <property type="match status" value="3"/>
</dbReference>
<dbReference type="FunFam" id="1.10.510.10:FF:000021">
    <property type="entry name" value="Serine/threonine protein kinase"/>
    <property type="match status" value="1"/>
</dbReference>
<evidence type="ECO:0000256" key="9">
    <source>
        <dbReference type="PROSITE-ProRule" id="PRU10141"/>
    </source>
</evidence>
<feature type="domain" description="Protein kinase" evidence="12">
    <location>
        <begin position="19"/>
        <end position="295"/>
    </location>
</feature>
<keyword evidence="6 9" id="KW-0067">ATP-binding</keyword>
<dbReference type="InterPro" id="IPR011009">
    <property type="entry name" value="Kinase-like_dom_sf"/>
</dbReference>
<dbReference type="PANTHER" id="PTHR43289">
    <property type="entry name" value="MITOGEN-ACTIVATED PROTEIN KINASE KINASE KINASE 20-RELATED"/>
    <property type="match status" value="1"/>
</dbReference>
<evidence type="ECO:0000256" key="7">
    <source>
        <dbReference type="ARBA" id="ARBA00047899"/>
    </source>
</evidence>
<feature type="domain" description="PASTA" evidence="13">
    <location>
        <begin position="444"/>
        <end position="512"/>
    </location>
</feature>
<proteinExistence type="predicted"/>
<dbReference type="Pfam" id="PF03793">
    <property type="entry name" value="PASTA"/>
    <property type="match status" value="3"/>
</dbReference>
<name>A0A365YF46_9MICC</name>
<evidence type="ECO:0000313" key="14">
    <source>
        <dbReference type="EMBL" id="RBM01007.1"/>
    </source>
</evidence>
<evidence type="ECO:0000256" key="4">
    <source>
        <dbReference type="ARBA" id="ARBA00022741"/>
    </source>
</evidence>
<gene>
    <name evidence="14" type="ORF">C1H84_09365</name>
</gene>
<dbReference type="InterPro" id="IPR005543">
    <property type="entry name" value="PASTA_dom"/>
</dbReference>
<evidence type="ECO:0000256" key="8">
    <source>
        <dbReference type="ARBA" id="ARBA00048679"/>
    </source>
</evidence>
<feature type="domain" description="PASTA" evidence="13">
    <location>
        <begin position="377"/>
        <end position="443"/>
    </location>
</feature>
<comment type="catalytic activity">
    <reaction evidence="8">
        <text>L-seryl-[protein] + ATP = O-phospho-L-seryl-[protein] + ADP + H(+)</text>
        <dbReference type="Rhea" id="RHEA:17989"/>
        <dbReference type="Rhea" id="RHEA-COMP:9863"/>
        <dbReference type="Rhea" id="RHEA-COMP:11604"/>
        <dbReference type="ChEBI" id="CHEBI:15378"/>
        <dbReference type="ChEBI" id="CHEBI:29999"/>
        <dbReference type="ChEBI" id="CHEBI:30616"/>
        <dbReference type="ChEBI" id="CHEBI:83421"/>
        <dbReference type="ChEBI" id="CHEBI:456216"/>
        <dbReference type="EC" id="2.7.11.1"/>
    </reaction>
</comment>
<feature type="region of interest" description="Disordered" evidence="10">
    <location>
        <begin position="576"/>
        <end position="644"/>
    </location>
</feature>
<keyword evidence="5 14" id="KW-0418">Kinase</keyword>
<feature type="domain" description="PASTA" evidence="13">
    <location>
        <begin position="513"/>
        <end position="579"/>
    </location>
</feature>
<evidence type="ECO:0000256" key="11">
    <source>
        <dbReference type="SAM" id="Phobius"/>
    </source>
</evidence>
<dbReference type="CDD" id="cd14014">
    <property type="entry name" value="STKc_PknB_like"/>
    <property type="match status" value="1"/>
</dbReference>
<dbReference type="GO" id="GO:0004674">
    <property type="term" value="F:protein serine/threonine kinase activity"/>
    <property type="evidence" value="ECO:0007669"/>
    <property type="project" value="UniProtKB-KW"/>
</dbReference>
<dbReference type="InterPro" id="IPR017441">
    <property type="entry name" value="Protein_kinase_ATP_BS"/>
</dbReference>
<dbReference type="Proteomes" id="UP000252167">
    <property type="component" value="Unassembled WGS sequence"/>
</dbReference>
<dbReference type="PROSITE" id="PS00108">
    <property type="entry name" value="PROTEIN_KINASE_ST"/>
    <property type="match status" value="1"/>
</dbReference>
<dbReference type="Gene3D" id="3.30.200.20">
    <property type="entry name" value="Phosphorylase Kinase, domain 1"/>
    <property type="match status" value="1"/>
</dbReference>
<dbReference type="GO" id="GO:0005524">
    <property type="term" value="F:ATP binding"/>
    <property type="evidence" value="ECO:0007669"/>
    <property type="project" value="UniProtKB-UniRule"/>
</dbReference>
<feature type="transmembrane region" description="Helical" evidence="11">
    <location>
        <begin position="347"/>
        <end position="368"/>
    </location>
</feature>
<keyword evidence="3" id="KW-0808">Transferase</keyword>
<protein>
    <recommendedName>
        <fullName evidence="1">non-specific serine/threonine protein kinase</fullName>
        <ecNumber evidence="1">2.7.11.1</ecNumber>
    </recommendedName>
</protein>
<evidence type="ECO:0000256" key="10">
    <source>
        <dbReference type="SAM" id="MobiDB-lite"/>
    </source>
</evidence>
<dbReference type="InterPro" id="IPR000719">
    <property type="entry name" value="Prot_kinase_dom"/>
</dbReference>
<sequence length="644" mass="69211">MSEFEPLPAGLPRLINERYEIESLIGRGGMADVYLATDHVLARQVAVKVLRQDTAGNPMVVNRFRREAKAVAGLSHPNIVAVYDTGLLPATDQSAEALPFMVMEYVTGRTLKQVIADGDVDDHHAVELIRGVCSALDHSHSKNVVHRDIKPANVMVTESGHVKLMDFGIAQALDNSATMTQTAAVVGTAQYFSPEQARGEQVDYRTDIYSAGCLFYELLTHKPPFTGDSPVSVAYQHVGEAPVPPSEANPDINPIYDPIVLKVLSKDRDERFQSAGAFADALEDASRGVEFHESTVPTYTMPIYGTHDSTETLYAAEPAPLTNEHPVFATRSEARANDQPGHKTNRGLIVLLTIIALLAVGIASFLVIRSIQADQERKAPVAVPSVLNMSEQDATSLLRNATFNVSVKHEFSDEVDEGNATRTDPVTGQEIAKESTVDLYISDGSEQRTIPKNLENQSETAARDALRQAGLEVGEVSRENSATIPTDWVIGTSPELGAKVKAGSKVDLILSTGQVTVPAATNMSQDEATKALTAEDFQLKVQFIDVETDDHEPGTLFAQDPAAGTDVEQGSLVKISVAKEKPEQTPTPTPTPSPSATVSEDPQDQPSASDDDNGKGNGGNNGNNSNSSNNGRDRTRPTTGPQTE</sequence>
<dbReference type="Gene3D" id="1.10.510.10">
    <property type="entry name" value="Transferase(Phosphotransferase) domain 1"/>
    <property type="match status" value="1"/>
</dbReference>
<dbReference type="PROSITE" id="PS00107">
    <property type="entry name" value="PROTEIN_KINASE_ATP"/>
    <property type="match status" value="1"/>
</dbReference>
<dbReference type="SMART" id="SM00220">
    <property type="entry name" value="S_TKc"/>
    <property type="match status" value="1"/>
</dbReference>
<evidence type="ECO:0000256" key="3">
    <source>
        <dbReference type="ARBA" id="ARBA00022679"/>
    </source>
</evidence>
<evidence type="ECO:0000256" key="2">
    <source>
        <dbReference type="ARBA" id="ARBA00022527"/>
    </source>
</evidence>